<dbReference type="GO" id="GO:0016020">
    <property type="term" value="C:membrane"/>
    <property type="evidence" value="ECO:0007669"/>
    <property type="project" value="UniProtKB-SubCell"/>
</dbReference>
<feature type="transmembrane region" description="Helical" evidence="7">
    <location>
        <begin position="141"/>
        <end position="162"/>
    </location>
</feature>
<keyword evidence="4 7" id="KW-0472">Membrane</keyword>
<accession>A0A0E0RTW1</accession>
<feature type="transmembrane region" description="Helical" evidence="7">
    <location>
        <begin position="62"/>
        <end position="81"/>
    </location>
</feature>
<feature type="transmembrane region" description="Helical" evidence="7">
    <location>
        <begin position="29"/>
        <end position="50"/>
    </location>
</feature>
<dbReference type="InterPro" id="IPR049326">
    <property type="entry name" value="Rhodopsin_dom_fungi"/>
</dbReference>
<dbReference type="InterPro" id="IPR052337">
    <property type="entry name" value="SAT4-like"/>
</dbReference>
<comment type="similarity">
    <text evidence="5">Belongs to the SAT4 family.</text>
</comment>
<feature type="transmembrane region" description="Helical" evidence="7">
    <location>
        <begin position="107"/>
        <end position="129"/>
    </location>
</feature>
<reference evidence="9" key="2">
    <citation type="journal article" date="2010" name="Nature">
        <title>Comparative genomics reveals mobile pathogenicity chromosomes in Fusarium.</title>
        <authorList>
            <person name="Ma L.J."/>
            <person name="van der Does H.C."/>
            <person name="Borkovich K.A."/>
            <person name="Coleman J.J."/>
            <person name="Daboussi M.J."/>
            <person name="Di Pietro A."/>
            <person name="Dufresne M."/>
            <person name="Freitag M."/>
            <person name="Grabherr M."/>
            <person name="Henrissat B."/>
            <person name="Houterman P.M."/>
            <person name="Kang S."/>
            <person name="Shim W.B."/>
            <person name="Woloshuk C."/>
            <person name="Xie X."/>
            <person name="Xu J.R."/>
            <person name="Antoniw J."/>
            <person name="Baker S.E."/>
            <person name="Bluhm B.H."/>
            <person name="Breakspear A."/>
            <person name="Brown D.W."/>
            <person name="Butchko R.A."/>
            <person name="Chapman S."/>
            <person name="Coulson R."/>
            <person name="Coutinho P.M."/>
            <person name="Danchin E.G."/>
            <person name="Diener A."/>
            <person name="Gale L.R."/>
            <person name="Gardiner D.M."/>
            <person name="Goff S."/>
            <person name="Hammond-Kosack K.E."/>
            <person name="Hilburn K."/>
            <person name="Hua-Van A."/>
            <person name="Jonkers W."/>
            <person name="Kazan K."/>
            <person name="Kodira C.D."/>
            <person name="Koehrsen M."/>
            <person name="Kumar L."/>
            <person name="Lee Y.H."/>
            <person name="Li L."/>
            <person name="Manners J.M."/>
            <person name="Miranda-Saavedra D."/>
            <person name="Mukherjee M."/>
            <person name="Park G."/>
            <person name="Park J."/>
            <person name="Park S.Y."/>
            <person name="Proctor R.H."/>
            <person name="Regev A."/>
            <person name="Ruiz-Roldan M.C."/>
            <person name="Sain D."/>
            <person name="Sakthikumar S."/>
            <person name="Sykes S."/>
            <person name="Schwartz D.C."/>
            <person name="Turgeon B.G."/>
            <person name="Wapinski I."/>
            <person name="Yoder O."/>
            <person name="Young S."/>
            <person name="Zeng Q."/>
            <person name="Zhou S."/>
            <person name="Galagan J."/>
            <person name="Cuomo C.A."/>
            <person name="Kistler H.C."/>
            <person name="Rep M."/>
        </authorList>
    </citation>
    <scope>GENOME REANNOTATION</scope>
    <source>
        <strain evidence="9">PH-1 / ATCC MYA-4620 / FGSC 9075 / NRRL 31084</strain>
    </source>
</reference>
<proteinExistence type="inferred from homology"/>
<feature type="compositionally biased region" description="Low complexity" evidence="6">
    <location>
        <begin position="326"/>
        <end position="337"/>
    </location>
</feature>
<dbReference type="PANTHER" id="PTHR33048:SF47">
    <property type="entry name" value="INTEGRAL MEMBRANE PROTEIN-RELATED"/>
    <property type="match status" value="1"/>
</dbReference>
<gene>
    <name evidence="9" type="primary">FG02401.1</name>
</gene>
<evidence type="ECO:0000256" key="1">
    <source>
        <dbReference type="ARBA" id="ARBA00004141"/>
    </source>
</evidence>
<dbReference type="AlphaFoldDB" id="A0A098D9R0"/>
<feature type="transmembrane region" description="Helical" evidence="7">
    <location>
        <begin position="225"/>
        <end position="245"/>
    </location>
</feature>
<accession>A0A098D9R0</accession>
<evidence type="ECO:0000256" key="5">
    <source>
        <dbReference type="ARBA" id="ARBA00038359"/>
    </source>
</evidence>
<feature type="transmembrane region" description="Helical" evidence="7">
    <location>
        <begin position="189"/>
        <end position="213"/>
    </location>
</feature>
<feature type="region of interest" description="Disordered" evidence="6">
    <location>
        <begin position="323"/>
        <end position="346"/>
    </location>
</feature>
<organism evidence="9">
    <name type="scientific">Gibberella zeae (strain ATCC MYA-4620 / CBS 123657 / FGSC 9075 / NRRL 31084 / PH-1)</name>
    <name type="common">Wheat head blight fungus</name>
    <name type="synonym">Fusarium graminearum</name>
    <dbReference type="NCBI Taxonomy" id="229533"/>
    <lineage>
        <taxon>Eukaryota</taxon>
        <taxon>Fungi</taxon>
        <taxon>Dikarya</taxon>
        <taxon>Ascomycota</taxon>
        <taxon>Pezizomycotina</taxon>
        <taxon>Sordariomycetes</taxon>
        <taxon>Hypocreomycetidae</taxon>
        <taxon>Hypocreales</taxon>
        <taxon>Nectriaceae</taxon>
        <taxon>Fusarium</taxon>
    </lineage>
</organism>
<dbReference type="EnsemblFungi" id="CEF74686">
    <property type="protein sequence ID" value="CEF74686"/>
    <property type="gene ID" value="FGRRES_02401_M"/>
</dbReference>
<feature type="domain" description="Rhodopsin" evidence="8">
    <location>
        <begin position="46"/>
        <end position="288"/>
    </location>
</feature>
<dbReference type="Pfam" id="PF20684">
    <property type="entry name" value="Fung_rhodopsin"/>
    <property type="match status" value="1"/>
</dbReference>
<dbReference type="PANTHER" id="PTHR33048">
    <property type="entry name" value="PTH11-LIKE INTEGRAL MEMBRANE PROTEIN (AFU_ORTHOLOGUE AFUA_5G11245)"/>
    <property type="match status" value="1"/>
</dbReference>
<sequence length="346" mass="38661">MFTKRRTWEFEGAVVSICNVPTRDDRQMFRYIIIVFASFSFTFVFLRVASRLIVKTPWGPDDTWAMIAFVLFLIWPLTTGIDDGFGSFALFYNSGTDKLLCLFKHMFIWQMTSISGLTAAKNSILFFYLRIFPDDKFRVMVWLTIAFNSVSTIVILVLNLTLGNSVGKIWDGGADLTTSFQAYNVNFKIGLSSTAVSFVLDTWMLILPMTQLYNIGLRQRQKIKVISMFGMGFFLTVVSLVRLVMQLKILPIPRVTDKSANAIVVLGNIELYVGVIVACGPPTNQLVRYILPRMRQGTEASSEASSGPMFVDRSLMPINKSDIAPTTGTDGGLTATTMSSTARDIV</sequence>
<reference evidence="9" key="1">
    <citation type="journal article" date="2007" name="Science">
        <title>The Fusarium graminearum genome reveals a link between localized polymorphism and pathogen specialization.</title>
        <authorList>
            <person name="Cuomo C.A."/>
            <person name="Gueldener U."/>
            <person name="Xu J.-R."/>
            <person name="Trail F."/>
            <person name="Turgeon B.G."/>
            <person name="Di Pietro A."/>
            <person name="Walton J.D."/>
            <person name="Ma L.-J."/>
            <person name="Baker S.E."/>
            <person name="Rep M."/>
            <person name="Adam G."/>
            <person name="Antoniw J."/>
            <person name="Baldwin T."/>
            <person name="Calvo S.E."/>
            <person name="Chang Y.-L."/>
            <person name="DeCaprio D."/>
            <person name="Gale L.R."/>
            <person name="Gnerre S."/>
            <person name="Goswami R.S."/>
            <person name="Hammond-Kosack K."/>
            <person name="Harris L.J."/>
            <person name="Hilburn K."/>
            <person name="Kennell J.C."/>
            <person name="Kroken S."/>
            <person name="Magnuson J.K."/>
            <person name="Mannhaupt G."/>
            <person name="Mauceli E.W."/>
            <person name="Mewes H.-W."/>
            <person name="Mitterbauer R."/>
            <person name="Muehlbauer G."/>
            <person name="Muensterkoetter M."/>
            <person name="Nelson D."/>
            <person name="O'Donnell K."/>
            <person name="Ouellet T."/>
            <person name="Qi W."/>
            <person name="Quesneville H."/>
            <person name="Roncero M.I.G."/>
            <person name="Seong K.-Y."/>
            <person name="Tetko I.V."/>
            <person name="Urban M."/>
            <person name="Waalwijk C."/>
            <person name="Ward T.J."/>
            <person name="Yao J."/>
            <person name="Birren B.W."/>
            <person name="Kistler H.C."/>
        </authorList>
    </citation>
    <scope>NUCLEOTIDE SEQUENCE [LARGE SCALE GENOMIC DNA]</scope>
    <source>
        <strain evidence="9">PH-1 / ATCC MYA-4620 / FGSC 9075 / NRRL 31084</strain>
    </source>
</reference>
<comment type="subcellular location">
    <subcellularLocation>
        <location evidence="1">Membrane</location>
        <topology evidence="1">Multi-pass membrane protein</topology>
    </subcellularLocation>
</comment>
<evidence type="ECO:0000256" key="6">
    <source>
        <dbReference type="SAM" id="MobiDB-lite"/>
    </source>
</evidence>
<reference evidence="9" key="3">
    <citation type="submission" date="2017-01" db="UniProtKB">
        <authorList>
            <consortium name="EnsemblFungi"/>
        </authorList>
    </citation>
    <scope>IDENTIFICATION</scope>
    <source>
        <strain evidence="9">PH-1 / ATCC MYA-4620 / FGSC 9075 / NRRL 31084</strain>
    </source>
</reference>
<evidence type="ECO:0000259" key="8">
    <source>
        <dbReference type="Pfam" id="PF20684"/>
    </source>
</evidence>
<keyword evidence="3 7" id="KW-1133">Transmembrane helix</keyword>
<evidence type="ECO:0000256" key="2">
    <source>
        <dbReference type="ARBA" id="ARBA00022692"/>
    </source>
</evidence>
<name>A0A098D9R0_GIBZE</name>
<evidence type="ECO:0000256" key="4">
    <source>
        <dbReference type="ARBA" id="ARBA00023136"/>
    </source>
</evidence>
<evidence type="ECO:0000256" key="7">
    <source>
        <dbReference type="SAM" id="Phobius"/>
    </source>
</evidence>
<protein>
    <recommendedName>
        <fullName evidence="8">Rhodopsin domain-containing protein</fullName>
    </recommendedName>
</protein>
<dbReference type="EMBL" id="HG970332">
    <property type="status" value="NOT_ANNOTATED_CDS"/>
    <property type="molecule type" value="Genomic_DNA"/>
</dbReference>
<evidence type="ECO:0000313" key="9">
    <source>
        <dbReference type="EnsemblFungi" id="CEF74686"/>
    </source>
</evidence>
<keyword evidence="2 7" id="KW-0812">Transmembrane</keyword>
<evidence type="ECO:0000256" key="3">
    <source>
        <dbReference type="ARBA" id="ARBA00022989"/>
    </source>
</evidence>